<protein>
    <submittedName>
        <fullName evidence="1">Uncharacterized protein</fullName>
    </submittedName>
</protein>
<accession>A0A7Y0L278</accession>
<comment type="caution">
    <text evidence="1">The sequence shown here is derived from an EMBL/GenBank/DDBJ whole genome shotgun (WGS) entry which is preliminary data.</text>
</comment>
<evidence type="ECO:0000313" key="2">
    <source>
        <dbReference type="Proteomes" id="UP000533476"/>
    </source>
</evidence>
<dbReference type="Gene3D" id="1.10.287.2170">
    <property type="match status" value="1"/>
</dbReference>
<dbReference type="Proteomes" id="UP000533476">
    <property type="component" value="Unassembled WGS sequence"/>
</dbReference>
<name>A0A7Y0L278_9FIRM</name>
<gene>
    <name evidence="1" type="ORF">HIJ39_04765</name>
</gene>
<evidence type="ECO:0000313" key="1">
    <source>
        <dbReference type="EMBL" id="NMP21667.1"/>
    </source>
</evidence>
<keyword evidence="2" id="KW-1185">Reference proteome</keyword>
<sequence>MMKQETLSPEQDMVNELLSIVQIFSARLYGLRSYKKELKHALSDKDPH</sequence>
<dbReference type="AlphaFoldDB" id="A0A7Y0L278"/>
<dbReference type="EMBL" id="JABBVZ010000010">
    <property type="protein sequence ID" value="NMP21667.1"/>
    <property type="molecule type" value="Genomic_DNA"/>
</dbReference>
<organism evidence="1 2">
    <name type="scientific">Sulfobacillus harzensis</name>
    <dbReference type="NCBI Taxonomy" id="2729629"/>
    <lineage>
        <taxon>Bacteria</taxon>
        <taxon>Bacillati</taxon>
        <taxon>Bacillota</taxon>
        <taxon>Clostridia</taxon>
        <taxon>Eubacteriales</taxon>
        <taxon>Clostridiales Family XVII. Incertae Sedis</taxon>
        <taxon>Sulfobacillus</taxon>
    </lineage>
</organism>
<reference evidence="1 2" key="1">
    <citation type="submission" date="2020-04" db="EMBL/GenBank/DDBJ databases">
        <authorList>
            <person name="Zhang R."/>
            <person name="Schippers A."/>
        </authorList>
    </citation>
    <scope>NUCLEOTIDE SEQUENCE [LARGE SCALE GENOMIC DNA]</scope>
    <source>
        <strain evidence="1 2">DSM 109850</strain>
    </source>
</reference>
<proteinExistence type="predicted"/>
<dbReference type="RefSeq" id="WP_169097243.1">
    <property type="nucleotide sequence ID" value="NZ_JABBVZ010000010.1"/>
</dbReference>